<dbReference type="Gene3D" id="2.60.40.10">
    <property type="entry name" value="Immunoglobulins"/>
    <property type="match status" value="1"/>
</dbReference>
<dbReference type="HOGENOM" id="CLU_450474_0_0_0"/>
<evidence type="ECO:0000256" key="1">
    <source>
        <dbReference type="SAM" id="SignalP"/>
    </source>
</evidence>
<organism evidence="3">
    <name type="scientific">Solibacter usitatus (strain Ellin6076)</name>
    <dbReference type="NCBI Taxonomy" id="234267"/>
    <lineage>
        <taxon>Bacteria</taxon>
        <taxon>Pseudomonadati</taxon>
        <taxon>Acidobacteriota</taxon>
        <taxon>Terriglobia</taxon>
        <taxon>Bryobacterales</taxon>
        <taxon>Solibacteraceae</taxon>
        <taxon>Candidatus Solibacter</taxon>
    </lineage>
</organism>
<proteinExistence type="predicted"/>
<dbReference type="InterPro" id="IPR014756">
    <property type="entry name" value="Ig_E-set"/>
</dbReference>
<dbReference type="eggNOG" id="COG5563">
    <property type="taxonomic scope" value="Bacteria"/>
</dbReference>
<feature type="chain" id="PRO_5004163299" description="IPT/TIG domain-containing protein" evidence="1">
    <location>
        <begin position="20"/>
        <end position="606"/>
    </location>
</feature>
<dbReference type="InterPro" id="IPR017549">
    <property type="entry name" value="APMV_L690"/>
</dbReference>
<dbReference type="Pfam" id="PF01833">
    <property type="entry name" value="TIG"/>
    <property type="match status" value="1"/>
</dbReference>
<feature type="signal peptide" evidence="1">
    <location>
        <begin position="1"/>
        <end position="19"/>
    </location>
</feature>
<evidence type="ECO:0000313" key="3">
    <source>
        <dbReference type="EMBL" id="ABJ87494.1"/>
    </source>
</evidence>
<dbReference type="EMBL" id="CP000473">
    <property type="protein sequence ID" value="ABJ87494.1"/>
    <property type="molecule type" value="Genomic_DNA"/>
</dbReference>
<dbReference type="InterPro" id="IPR002909">
    <property type="entry name" value="IPT_dom"/>
</dbReference>
<protein>
    <recommendedName>
        <fullName evidence="2">IPT/TIG domain-containing protein</fullName>
    </recommendedName>
</protein>
<dbReference type="NCBIfam" id="TIGR03437">
    <property type="entry name" value="Soli_cterm"/>
    <property type="match status" value="1"/>
</dbReference>
<dbReference type="SUPFAM" id="SSF63829">
    <property type="entry name" value="Calcium-dependent phosphotriesterase"/>
    <property type="match status" value="1"/>
</dbReference>
<dbReference type="STRING" id="234267.Acid_6572"/>
<dbReference type="SUPFAM" id="SSF81296">
    <property type="entry name" value="E set domains"/>
    <property type="match status" value="1"/>
</dbReference>
<reference evidence="3" key="1">
    <citation type="submission" date="2006-10" db="EMBL/GenBank/DDBJ databases">
        <title>Complete sequence of Solibacter usitatus Ellin6076.</title>
        <authorList>
            <consortium name="US DOE Joint Genome Institute"/>
            <person name="Copeland A."/>
            <person name="Lucas S."/>
            <person name="Lapidus A."/>
            <person name="Barry K."/>
            <person name="Detter J.C."/>
            <person name="Glavina del Rio T."/>
            <person name="Hammon N."/>
            <person name="Israni S."/>
            <person name="Dalin E."/>
            <person name="Tice H."/>
            <person name="Pitluck S."/>
            <person name="Thompson L.S."/>
            <person name="Brettin T."/>
            <person name="Bruce D."/>
            <person name="Han C."/>
            <person name="Tapia R."/>
            <person name="Gilna P."/>
            <person name="Schmutz J."/>
            <person name="Larimer F."/>
            <person name="Land M."/>
            <person name="Hauser L."/>
            <person name="Kyrpides N."/>
            <person name="Mikhailova N."/>
            <person name="Janssen P.H."/>
            <person name="Kuske C.R."/>
            <person name="Richardson P."/>
        </authorList>
    </citation>
    <scope>NUCLEOTIDE SEQUENCE</scope>
    <source>
        <strain evidence="3">Ellin6076</strain>
    </source>
</reference>
<dbReference type="AlphaFoldDB" id="Q01S76"/>
<dbReference type="eggNOG" id="COG3391">
    <property type="taxonomic scope" value="Bacteria"/>
</dbReference>
<dbReference type="InterPro" id="IPR013783">
    <property type="entry name" value="Ig-like_fold"/>
</dbReference>
<dbReference type="InterPro" id="IPR017803">
    <property type="entry name" value="CHP03437_C"/>
</dbReference>
<feature type="domain" description="IPT/TIG" evidence="2">
    <location>
        <begin position="387"/>
        <end position="473"/>
    </location>
</feature>
<dbReference type="InParanoid" id="Q01S76"/>
<accession>Q01S76</accession>
<dbReference type="OrthoDB" id="581621at2"/>
<keyword evidence="1" id="KW-0732">Signal</keyword>
<dbReference type="KEGG" id="sus:Acid_6572"/>
<gene>
    <name evidence="3" type="ordered locus">Acid_6572</name>
</gene>
<name>Q01S76_SOLUE</name>
<evidence type="ECO:0000259" key="2">
    <source>
        <dbReference type="Pfam" id="PF01833"/>
    </source>
</evidence>
<sequence precursor="true">MNKLALCLMVGLTSQLLPAATGYLVHNLVADAASTVTPPADNIDPRLVNAWGLVASATSPFWVCDAGTGLSTVYTVNATNTTALGLPNPTTQPTVPGAGGVPKGVCTGIVANTAPATTPVTFPVTAPGKAAVAASFIFVTEDGVLSAWANGADATQAFVEADNSKTAVYKGLALVTTPVVQLYLANFKAGTIDVYDAQFKPVTLAAGAFADTKIPAGFAPFNIWNLGGKLYVAYAKQDANQKFDVAGAGNGYVDVFDTTGKLLQSLVVGGTGSLLNSPWGLAIAPATFGKFANDLLVGNFGDGTINAYDPTTGAFAGTLQDASGKNIVIPGLWALTFGNGSSGGDKDTLYFAAGPGGSKHGLLGSISANPNVVSTAITNAAQVAGGIAANTYVTIKGTNLAATKRSWVAADFGTTGKALPTALDGVSVTINGEPAYISYISPVQINLLTPTDLPSSGQVTVVVTDNTLTSTTVNVSPQAVAPSFFLLDAAGHIAATHANNSLIGTTAPATPAAPGETIVLYGNGFGPTNPSALTGQAVTSAAPMLVTPTVTFNGNNANVVFAGLTGTGLYQFNVVVPSGLADGDAAVVAKAAGVSSPSGALITIKN</sequence>
<dbReference type="NCBIfam" id="TIGR03118">
    <property type="entry name" value="PEPCTERM_chp_1"/>
    <property type="match status" value="1"/>
</dbReference>